<dbReference type="GO" id="GO:0016836">
    <property type="term" value="F:hydro-lyase activity"/>
    <property type="evidence" value="ECO:0007669"/>
    <property type="project" value="UniProtKB-ARBA"/>
</dbReference>
<evidence type="ECO:0000256" key="1">
    <source>
        <dbReference type="ARBA" id="ARBA00005254"/>
    </source>
</evidence>
<dbReference type="OrthoDB" id="9775794at2"/>
<accession>A0A1N7IZ91</accession>
<evidence type="ECO:0000256" key="2">
    <source>
        <dbReference type="ARBA" id="ARBA00023239"/>
    </source>
</evidence>
<dbReference type="InterPro" id="IPR001753">
    <property type="entry name" value="Enoyl-CoA_hydra/iso"/>
</dbReference>
<keyword evidence="2" id="KW-0456">Lyase</keyword>
<dbReference type="CDD" id="cd06558">
    <property type="entry name" value="crotonase-like"/>
    <property type="match status" value="1"/>
</dbReference>
<dbReference type="Gene3D" id="1.10.12.10">
    <property type="entry name" value="Lyase 2-enoyl-coa Hydratase, Chain A, domain 2"/>
    <property type="match status" value="1"/>
</dbReference>
<evidence type="ECO:0000313" key="4">
    <source>
        <dbReference type="EMBL" id="SIS42442.1"/>
    </source>
</evidence>
<dbReference type="GO" id="GO:0006635">
    <property type="term" value="P:fatty acid beta-oxidation"/>
    <property type="evidence" value="ECO:0007669"/>
    <property type="project" value="TreeGrafter"/>
</dbReference>
<name>A0A1N7IZ91_9BACL</name>
<organism evidence="4 5">
    <name type="scientific">Kroppenstedtia eburnea</name>
    <dbReference type="NCBI Taxonomy" id="714067"/>
    <lineage>
        <taxon>Bacteria</taxon>
        <taxon>Bacillati</taxon>
        <taxon>Bacillota</taxon>
        <taxon>Bacilli</taxon>
        <taxon>Bacillales</taxon>
        <taxon>Thermoactinomycetaceae</taxon>
        <taxon>Kroppenstedtia</taxon>
    </lineage>
</organism>
<comment type="similarity">
    <text evidence="1 3">Belongs to the enoyl-CoA hydratase/isomerase family.</text>
</comment>
<dbReference type="FunFam" id="1.10.12.10:FF:000001">
    <property type="entry name" value="Probable enoyl-CoA hydratase, mitochondrial"/>
    <property type="match status" value="1"/>
</dbReference>
<dbReference type="Proteomes" id="UP000186795">
    <property type="component" value="Unassembled WGS sequence"/>
</dbReference>
<dbReference type="Gene3D" id="3.90.226.10">
    <property type="entry name" value="2-enoyl-CoA Hydratase, Chain A, domain 1"/>
    <property type="match status" value="1"/>
</dbReference>
<dbReference type="InterPro" id="IPR014748">
    <property type="entry name" value="Enoyl-CoA_hydra_C"/>
</dbReference>
<dbReference type="EMBL" id="FTOD01000001">
    <property type="protein sequence ID" value="SIS42442.1"/>
    <property type="molecule type" value="Genomic_DNA"/>
</dbReference>
<sequence length="261" mass="28423">MESPNCKWEIRDRVAVITIDRPPMNTLSRDTLVELEGILDQVESDEAVGCLLITGAGDRMFSAGADVSEFGEMGGDREVAEKILKRMHDLFNRIEAFPKPVVACLNGKALGGGNELQMACHLAIAADTAELGLPEVRLGIIPGYGGTQRLPRLIGRRRALELMLSGRRISAPTALEYGLINRIAPQDQVHEEAFQWAKELAAGPPIAMKGILDAVVRGSEGDLSQGLSIERENMLSVIRTEDAIEGVTAFFTKREPSFKGR</sequence>
<dbReference type="PANTHER" id="PTHR11941:SF175">
    <property type="entry name" value="ENOYL-COA HYDRATASE-RELATED"/>
    <property type="match status" value="1"/>
</dbReference>
<dbReference type="RefSeq" id="WP_040387216.1">
    <property type="nucleotide sequence ID" value="NZ_CP048103.1"/>
</dbReference>
<evidence type="ECO:0000256" key="3">
    <source>
        <dbReference type="RuleBase" id="RU003707"/>
    </source>
</evidence>
<dbReference type="Pfam" id="PF00378">
    <property type="entry name" value="ECH_1"/>
    <property type="match status" value="1"/>
</dbReference>
<dbReference type="InterPro" id="IPR029045">
    <property type="entry name" value="ClpP/crotonase-like_dom_sf"/>
</dbReference>
<dbReference type="PROSITE" id="PS00166">
    <property type="entry name" value="ENOYL_COA_HYDRATASE"/>
    <property type="match status" value="1"/>
</dbReference>
<reference evidence="5" key="1">
    <citation type="submission" date="2017-01" db="EMBL/GenBank/DDBJ databases">
        <authorList>
            <person name="Varghese N."/>
            <person name="Submissions S."/>
        </authorList>
    </citation>
    <scope>NUCLEOTIDE SEQUENCE [LARGE SCALE GENOMIC DNA]</scope>
    <source>
        <strain evidence="5">DSM 45196</strain>
    </source>
</reference>
<gene>
    <name evidence="4" type="ORF">SAMN05421790_101545</name>
</gene>
<proteinExistence type="inferred from homology"/>
<dbReference type="InterPro" id="IPR018376">
    <property type="entry name" value="Enoyl-CoA_hyd/isom_CS"/>
</dbReference>
<evidence type="ECO:0000313" key="5">
    <source>
        <dbReference type="Proteomes" id="UP000186795"/>
    </source>
</evidence>
<dbReference type="FunFam" id="3.90.226.10:FF:000009">
    <property type="entry name" value="Carnitinyl-CoA dehydratase"/>
    <property type="match status" value="1"/>
</dbReference>
<protein>
    <submittedName>
        <fullName evidence="4">Enoyl-CoA hydratase/enoyl-CoA hydratase</fullName>
    </submittedName>
</protein>
<dbReference type="SUPFAM" id="SSF52096">
    <property type="entry name" value="ClpP/crotonase"/>
    <property type="match status" value="1"/>
</dbReference>
<dbReference type="AlphaFoldDB" id="A0A1N7IZ91"/>
<keyword evidence="5" id="KW-1185">Reference proteome</keyword>
<dbReference type="PANTHER" id="PTHR11941">
    <property type="entry name" value="ENOYL-COA HYDRATASE-RELATED"/>
    <property type="match status" value="1"/>
</dbReference>